<feature type="domain" description="PAS" evidence="1">
    <location>
        <begin position="33"/>
        <end position="107"/>
    </location>
</feature>
<dbReference type="EMBL" id="BRZA01000001">
    <property type="protein sequence ID" value="GLC87676.1"/>
    <property type="molecule type" value="Genomic_DNA"/>
</dbReference>
<feature type="domain" description="PAS" evidence="1">
    <location>
        <begin position="150"/>
        <end position="250"/>
    </location>
</feature>
<dbReference type="Pfam" id="PF13426">
    <property type="entry name" value="PAS_9"/>
    <property type="match status" value="2"/>
</dbReference>
<evidence type="ECO:0000259" key="1">
    <source>
        <dbReference type="Pfam" id="PF13426"/>
    </source>
</evidence>
<sequence>MKVFTPLKGSVRKLKQNDINQCFENLEKSTSSPTLILNKLGKILIANEAAIELINANFAYMDRLIMDEPSTLKWEKFVNRLSNDIELTENFNIITDDNEYVMLSFHCVYEARTGRIVAQISKLHYGIVHEQYGYKRQRTAPTFNAYNHLPYAVIISDASGIICMLNDQAEMYLKIQKSQLLNKAHQHIFDTFSLQKEQITEYLAKLMGEKHASIHVVDETANRQICYYQISSIFDEYNNIIVTVIQDETEKKELEHEIEHQQALNVVGQMAA</sequence>
<accession>A0ABQ5NH47</accession>
<organism evidence="2 3">
    <name type="scientific">Lysinibacillus piscis</name>
    <dbReference type="NCBI Taxonomy" id="2518931"/>
    <lineage>
        <taxon>Bacteria</taxon>
        <taxon>Bacillati</taxon>
        <taxon>Bacillota</taxon>
        <taxon>Bacilli</taxon>
        <taxon>Bacillales</taxon>
        <taxon>Bacillaceae</taxon>
        <taxon>Lysinibacillus</taxon>
    </lineage>
</organism>
<evidence type="ECO:0000313" key="2">
    <source>
        <dbReference type="EMBL" id="GLC87676.1"/>
    </source>
</evidence>
<dbReference type="Proteomes" id="UP001065593">
    <property type="component" value="Unassembled WGS sequence"/>
</dbReference>
<evidence type="ECO:0000313" key="3">
    <source>
        <dbReference type="Proteomes" id="UP001065593"/>
    </source>
</evidence>
<keyword evidence="3" id="KW-1185">Reference proteome</keyword>
<dbReference type="InterPro" id="IPR000014">
    <property type="entry name" value="PAS"/>
</dbReference>
<gene>
    <name evidence="2" type="ORF">LYSBPC_08030</name>
</gene>
<comment type="caution">
    <text evidence="2">The sequence shown here is derived from an EMBL/GenBank/DDBJ whole genome shotgun (WGS) entry which is preliminary data.</text>
</comment>
<protein>
    <recommendedName>
        <fullName evidence="1">PAS domain-containing protein</fullName>
    </recommendedName>
</protein>
<dbReference type="Gene3D" id="3.30.450.20">
    <property type="entry name" value="PAS domain"/>
    <property type="match status" value="1"/>
</dbReference>
<proteinExistence type="predicted"/>
<dbReference type="InterPro" id="IPR035965">
    <property type="entry name" value="PAS-like_dom_sf"/>
</dbReference>
<reference evidence="2" key="1">
    <citation type="submission" date="2022-08" db="EMBL/GenBank/DDBJ databases">
        <title>Draft genome sequence of Lysinibacillus sp. strain KH24.</title>
        <authorList>
            <person name="Kanbe H."/>
            <person name="Itoh H."/>
        </authorList>
    </citation>
    <scope>NUCLEOTIDE SEQUENCE</scope>
    <source>
        <strain evidence="2">KH24</strain>
    </source>
</reference>
<dbReference type="SUPFAM" id="SSF55785">
    <property type="entry name" value="PYP-like sensor domain (PAS domain)"/>
    <property type="match status" value="1"/>
</dbReference>
<name>A0ABQ5NH47_9BACI</name>